<evidence type="ECO:0000256" key="2">
    <source>
        <dbReference type="ARBA" id="ARBA00022448"/>
    </source>
</evidence>
<feature type="transmembrane region" description="Helical" evidence="10">
    <location>
        <begin position="130"/>
        <end position="159"/>
    </location>
</feature>
<dbReference type="GO" id="GO:0015808">
    <property type="term" value="P:L-alanine transport"/>
    <property type="evidence" value="ECO:0007669"/>
    <property type="project" value="TreeGrafter"/>
</dbReference>
<dbReference type="CDD" id="cd06582">
    <property type="entry name" value="TM_PBP1_LivH_like"/>
    <property type="match status" value="1"/>
</dbReference>
<evidence type="ECO:0000256" key="4">
    <source>
        <dbReference type="ARBA" id="ARBA00022519"/>
    </source>
</evidence>
<protein>
    <submittedName>
        <fullName evidence="11">Branched-chain amino acid ABC transporter permease</fullName>
    </submittedName>
</protein>
<dbReference type="GO" id="GO:1903806">
    <property type="term" value="P:L-isoleucine import across plasma membrane"/>
    <property type="evidence" value="ECO:0007669"/>
    <property type="project" value="TreeGrafter"/>
</dbReference>
<sequence>MTEFIQQLLNGLSLGSIYALIALGYTMVYGILQLINFAHGEIYMLGAFTAYYLVFYFKLNFILALVLSMIITAGIGVVIEKLAYKPLRNSSRVSALLTALGVSMLLQNLGLKIFGGDPKAFPQLIPNKPIFIGDLIIFNQQIVIVVVAIILMVILEIIVHYTKIGKAMRAVAFDKDAAKLMGIDSNMVISFTFAIGSALAAAAGVLIGMRFNRIDPLMGMMPGIKAFVAAVLGGIGSIPGAVLGGLIMGISESLVVGYLSSTYRDAIAFALLIIILIIKPAGLLGKNIKEKV</sequence>
<evidence type="ECO:0000256" key="3">
    <source>
        <dbReference type="ARBA" id="ARBA00022475"/>
    </source>
</evidence>
<comment type="similarity">
    <text evidence="9">Belongs to the binding-protein-dependent transport system permease family. LivHM subfamily.</text>
</comment>
<dbReference type="GO" id="GO:0005886">
    <property type="term" value="C:plasma membrane"/>
    <property type="evidence" value="ECO:0007669"/>
    <property type="project" value="UniProtKB-SubCell"/>
</dbReference>
<dbReference type="InterPro" id="IPR001851">
    <property type="entry name" value="ABC_transp_permease"/>
</dbReference>
<dbReference type="GO" id="GO:0005304">
    <property type="term" value="F:L-valine transmembrane transporter activity"/>
    <property type="evidence" value="ECO:0007669"/>
    <property type="project" value="TreeGrafter"/>
</dbReference>
<evidence type="ECO:0000256" key="6">
    <source>
        <dbReference type="ARBA" id="ARBA00022970"/>
    </source>
</evidence>
<reference evidence="11 12" key="1">
    <citation type="submission" date="2022-11" db="EMBL/GenBank/DDBJ databases">
        <title>Haliovirga abyssi gen. nov., sp. nov., a mesophilic fermentative bacterium isolated from the Iheya North hydrothermal field and the proposal of Haliovirgaceae fam. nov.</title>
        <authorList>
            <person name="Miyazaki U."/>
            <person name="Tame A."/>
            <person name="Miyazaki J."/>
            <person name="Takai K."/>
            <person name="Sawayama S."/>
            <person name="Kitajima M."/>
            <person name="Okamoto A."/>
            <person name="Nakagawa S."/>
        </authorList>
    </citation>
    <scope>NUCLEOTIDE SEQUENCE [LARGE SCALE GENOMIC DNA]</scope>
    <source>
        <strain evidence="11 12">IC12</strain>
    </source>
</reference>
<accession>A0AAU9DDT1</accession>
<comment type="subcellular location">
    <subcellularLocation>
        <location evidence="1">Cell membrane</location>
        <topology evidence="1">Multi-pass membrane protein</topology>
    </subcellularLocation>
</comment>
<organism evidence="11 12">
    <name type="scientific">Haliovirga abyssi</name>
    <dbReference type="NCBI Taxonomy" id="2996794"/>
    <lineage>
        <taxon>Bacteria</taxon>
        <taxon>Fusobacteriati</taxon>
        <taxon>Fusobacteriota</taxon>
        <taxon>Fusobacteriia</taxon>
        <taxon>Fusobacteriales</taxon>
        <taxon>Haliovirgaceae</taxon>
        <taxon>Haliovirga</taxon>
    </lineage>
</organism>
<evidence type="ECO:0000256" key="1">
    <source>
        <dbReference type="ARBA" id="ARBA00004651"/>
    </source>
</evidence>
<feature type="transmembrane region" description="Helical" evidence="10">
    <location>
        <begin position="266"/>
        <end position="285"/>
    </location>
</feature>
<dbReference type="InterPro" id="IPR052157">
    <property type="entry name" value="BCAA_transport_permease"/>
</dbReference>
<gene>
    <name evidence="11" type="ORF">HLVA_00310</name>
</gene>
<feature type="transmembrane region" description="Helical" evidence="10">
    <location>
        <begin position="91"/>
        <end position="110"/>
    </location>
</feature>
<dbReference type="InterPro" id="IPR037294">
    <property type="entry name" value="ABC_BtuC-like"/>
</dbReference>
<dbReference type="GO" id="GO:0042941">
    <property type="term" value="P:D-alanine transmembrane transport"/>
    <property type="evidence" value="ECO:0007669"/>
    <property type="project" value="TreeGrafter"/>
</dbReference>
<feature type="transmembrane region" description="Helical" evidence="10">
    <location>
        <begin position="12"/>
        <end position="35"/>
    </location>
</feature>
<dbReference type="Pfam" id="PF02653">
    <property type="entry name" value="BPD_transp_2"/>
    <property type="match status" value="1"/>
</dbReference>
<keyword evidence="3" id="KW-1003">Cell membrane</keyword>
<proteinExistence type="inferred from homology"/>
<evidence type="ECO:0000313" key="11">
    <source>
        <dbReference type="EMBL" id="BDU49462.1"/>
    </source>
</evidence>
<evidence type="ECO:0000256" key="7">
    <source>
        <dbReference type="ARBA" id="ARBA00022989"/>
    </source>
</evidence>
<keyword evidence="5 10" id="KW-0812">Transmembrane</keyword>
<keyword evidence="6" id="KW-0029">Amino-acid transport</keyword>
<evidence type="ECO:0000256" key="9">
    <source>
        <dbReference type="ARBA" id="ARBA00037998"/>
    </source>
</evidence>
<dbReference type="GO" id="GO:0015188">
    <property type="term" value="F:L-isoleucine transmembrane transporter activity"/>
    <property type="evidence" value="ECO:0007669"/>
    <property type="project" value="TreeGrafter"/>
</dbReference>
<evidence type="ECO:0000256" key="10">
    <source>
        <dbReference type="SAM" id="Phobius"/>
    </source>
</evidence>
<keyword evidence="12" id="KW-1185">Reference proteome</keyword>
<evidence type="ECO:0000313" key="12">
    <source>
        <dbReference type="Proteomes" id="UP001321582"/>
    </source>
</evidence>
<dbReference type="GO" id="GO:0015192">
    <property type="term" value="F:L-phenylalanine transmembrane transporter activity"/>
    <property type="evidence" value="ECO:0007669"/>
    <property type="project" value="TreeGrafter"/>
</dbReference>
<evidence type="ECO:0000256" key="8">
    <source>
        <dbReference type="ARBA" id="ARBA00023136"/>
    </source>
</evidence>
<dbReference type="Proteomes" id="UP001321582">
    <property type="component" value="Chromosome"/>
</dbReference>
<dbReference type="KEGG" id="haby:HLVA_00310"/>
<evidence type="ECO:0000256" key="5">
    <source>
        <dbReference type="ARBA" id="ARBA00022692"/>
    </source>
</evidence>
<dbReference type="Gene3D" id="1.10.3470.10">
    <property type="entry name" value="ABC transporter involved in vitamin B12 uptake, BtuC"/>
    <property type="match status" value="1"/>
</dbReference>
<dbReference type="AlphaFoldDB" id="A0AAU9DDT1"/>
<dbReference type="RefSeq" id="WP_307904421.1">
    <property type="nucleotide sequence ID" value="NZ_AP027059.1"/>
</dbReference>
<dbReference type="PANTHER" id="PTHR11795:SF371">
    <property type="entry name" value="HIGH-AFFINITY BRANCHED-CHAIN AMINO ACID TRANSPORT SYSTEM PERMEASE PROTEIN LIVH"/>
    <property type="match status" value="1"/>
</dbReference>
<name>A0AAU9DDT1_9FUSO</name>
<dbReference type="PANTHER" id="PTHR11795">
    <property type="entry name" value="BRANCHED-CHAIN AMINO ACID TRANSPORT SYSTEM PERMEASE PROTEIN LIVH"/>
    <property type="match status" value="1"/>
</dbReference>
<dbReference type="EMBL" id="AP027059">
    <property type="protein sequence ID" value="BDU49462.1"/>
    <property type="molecule type" value="Genomic_DNA"/>
</dbReference>
<feature type="transmembrane region" description="Helical" evidence="10">
    <location>
        <begin position="55"/>
        <end position="79"/>
    </location>
</feature>
<keyword evidence="4" id="KW-0997">Cell inner membrane</keyword>
<dbReference type="GO" id="GO:0015190">
    <property type="term" value="F:L-leucine transmembrane transporter activity"/>
    <property type="evidence" value="ECO:0007669"/>
    <property type="project" value="TreeGrafter"/>
</dbReference>
<keyword evidence="8 10" id="KW-0472">Membrane</keyword>
<feature type="transmembrane region" description="Helical" evidence="10">
    <location>
        <begin position="188"/>
        <end position="211"/>
    </location>
</feature>
<keyword evidence="7 10" id="KW-1133">Transmembrane helix</keyword>
<keyword evidence="2" id="KW-0813">Transport</keyword>